<dbReference type="Proteomes" id="UP000034778">
    <property type="component" value="Unassembled WGS sequence"/>
</dbReference>
<sequence length="152" mass="17383">MDQELQAQNGYGKRPVWQYLLLYLIIGGVLYFLVYYLFFYSKSGKSYSYSSQDVKSQTTETLSKNTVVYTNSGFNPKTLTVKAGTTVIFKNESTKPMWVASNPHPIHTDYSAFDAGKAYKNDSSYSFTFTEAKEYQYHNHLISNDEGLIIVQ</sequence>
<accession>A0A0F9ZIR4</accession>
<evidence type="ECO:0000313" key="4">
    <source>
        <dbReference type="Proteomes" id="UP000034778"/>
    </source>
</evidence>
<reference evidence="3 4" key="1">
    <citation type="journal article" date="2015" name="Nature">
        <title>rRNA introns, odd ribosomes, and small enigmatic genomes across a large radiation of phyla.</title>
        <authorList>
            <person name="Brown C.T."/>
            <person name="Hug L.A."/>
            <person name="Thomas B.C."/>
            <person name="Sharon I."/>
            <person name="Castelle C.J."/>
            <person name="Singh A."/>
            <person name="Wilkins M.J."/>
            <person name="Williams K.H."/>
            <person name="Banfield J.F."/>
        </authorList>
    </citation>
    <scope>NUCLEOTIDE SEQUENCE [LARGE SCALE GENOMIC DNA]</scope>
</reference>
<dbReference type="InterPro" id="IPR028096">
    <property type="entry name" value="EfeO_Cupredoxin"/>
</dbReference>
<gene>
    <name evidence="3" type="ORF">UR35_C0013G0014</name>
</gene>
<organism evidence="3 4">
    <name type="scientific">Candidatus Woesebacteria bacterium GW2011_GWB1_33_22</name>
    <dbReference type="NCBI Taxonomy" id="1618566"/>
    <lineage>
        <taxon>Bacteria</taxon>
        <taxon>Candidatus Woeseibacteriota</taxon>
    </lineage>
</organism>
<proteinExistence type="predicted"/>
<dbReference type="SUPFAM" id="SSF49503">
    <property type="entry name" value="Cupredoxins"/>
    <property type="match status" value="1"/>
</dbReference>
<dbReference type="Pfam" id="PF13473">
    <property type="entry name" value="Cupredoxin_1"/>
    <property type="match status" value="1"/>
</dbReference>
<feature type="transmembrane region" description="Helical" evidence="1">
    <location>
        <begin position="20"/>
        <end position="39"/>
    </location>
</feature>
<dbReference type="AlphaFoldDB" id="A0A0F9ZIR4"/>
<comment type="caution">
    <text evidence="3">The sequence shown here is derived from an EMBL/GenBank/DDBJ whole genome shotgun (WGS) entry which is preliminary data.</text>
</comment>
<dbReference type="EMBL" id="LBOW01000013">
    <property type="protein sequence ID" value="KKP43989.1"/>
    <property type="molecule type" value="Genomic_DNA"/>
</dbReference>
<keyword evidence="1" id="KW-1133">Transmembrane helix</keyword>
<feature type="domain" description="EfeO-type cupredoxin-like" evidence="2">
    <location>
        <begin position="45"/>
        <end position="151"/>
    </location>
</feature>
<evidence type="ECO:0000313" key="3">
    <source>
        <dbReference type="EMBL" id="KKP43989.1"/>
    </source>
</evidence>
<dbReference type="STRING" id="1618566.UR35_C0013G0014"/>
<protein>
    <submittedName>
        <fullName evidence="3">Plastocyanin</fullName>
    </submittedName>
</protein>
<keyword evidence="1" id="KW-0812">Transmembrane</keyword>
<name>A0A0F9ZIR4_9BACT</name>
<dbReference type="InterPro" id="IPR052721">
    <property type="entry name" value="ET_Amicyanin"/>
</dbReference>
<evidence type="ECO:0000259" key="2">
    <source>
        <dbReference type="Pfam" id="PF13473"/>
    </source>
</evidence>
<evidence type="ECO:0000256" key="1">
    <source>
        <dbReference type="SAM" id="Phobius"/>
    </source>
</evidence>
<keyword evidence="1" id="KW-0472">Membrane</keyword>
<dbReference type="PANTHER" id="PTHR36507:SF1">
    <property type="entry name" value="BLL1555 PROTEIN"/>
    <property type="match status" value="1"/>
</dbReference>
<dbReference type="PANTHER" id="PTHR36507">
    <property type="entry name" value="BLL1555 PROTEIN"/>
    <property type="match status" value="1"/>
</dbReference>
<dbReference type="Gene3D" id="2.60.40.420">
    <property type="entry name" value="Cupredoxins - blue copper proteins"/>
    <property type="match status" value="1"/>
</dbReference>
<dbReference type="InterPro" id="IPR008972">
    <property type="entry name" value="Cupredoxin"/>
</dbReference>